<dbReference type="Proteomes" id="UP000016930">
    <property type="component" value="Unassembled WGS sequence"/>
</dbReference>
<dbReference type="PANTHER" id="PTHR38115:SF1">
    <property type="entry name" value="LIPOCALIN-LIKE DOMAIN-CONTAINING PROTEIN"/>
    <property type="match status" value="1"/>
</dbReference>
<evidence type="ECO:0000313" key="2">
    <source>
        <dbReference type="Proteomes" id="UP000016930"/>
    </source>
</evidence>
<dbReference type="OrthoDB" id="425354at2759"/>
<organism evidence="1 2">
    <name type="scientific">Ceriporiopsis subvermispora (strain B)</name>
    <name type="common">White-rot fungus</name>
    <name type="synonym">Gelatoporia subvermispora</name>
    <dbReference type="NCBI Taxonomy" id="914234"/>
    <lineage>
        <taxon>Eukaryota</taxon>
        <taxon>Fungi</taxon>
        <taxon>Dikarya</taxon>
        <taxon>Basidiomycota</taxon>
        <taxon>Agaricomycotina</taxon>
        <taxon>Agaricomycetes</taxon>
        <taxon>Polyporales</taxon>
        <taxon>Gelatoporiaceae</taxon>
        <taxon>Gelatoporia</taxon>
    </lineage>
</organism>
<proteinExistence type="predicted"/>
<sequence length="187" mass="21618">MAAPPEMTILDISGKYMMNKSLSDDTDEILRLQGVSWFKRRAISMASIYLTVRHYTSDDGVEHIDIDQVLSGGVGGNTENRILDYEEREIQDPTFGWVLSRSRRVSLDEIDNEWLREGWTDDVWEHGTVDTRAQSETEKSHTNWVVEQTWGFEEIDGEKRYARHLDFLGPGGEKIRARLVYDYQGTL</sequence>
<keyword evidence="2" id="KW-1185">Reference proteome</keyword>
<reference evidence="1" key="1">
    <citation type="journal article" date="2012" name="Proc. Natl. Acad. Sci. U.S.A.">
        <title>Comparative genomics of Ceriporiopsis subvermispora and Phanerochaete chrysosporium provide insight into selective ligninolysis.</title>
        <authorList>
            <person name="Fernandez-Fueyo E."/>
            <person name="Ruiz-Duenas F.J."/>
            <person name="Ferreira P."/>
            <person name="Floudas D."/>
            <person name="Hibbett D.S."/>
            <person name="Canessa P."/>
            <person name="Larrondo L.F."/>
            <person name="James T.Y."/>
            <person name="Seelenfreund D."/>
            <person name="Lobos S."/>
            <person name="Polanco R."/>
            <person name="Tello M."/>
            <person name="Honda Y."/>
            <person name="Watanabe T."/>
            <person name="Watanabe T."/>
            <person name="Ryu J.S."/>
            <person name="Kubicek C.P."/>
            <person name="Schmoll M."/>
            <person name="Gaskell J."/>
            <person name="Hammel K.E."/>
            <person name="St John F.J."/>
            <person name="Vanden Wymelenberg A."/>
            <person name="Sabat G."/>
            <person name="Splinter BonDurant S."/>
            <person name="Syed K."/>
            <person name="Yadav J.S."/>
            <person name="Doddapaneni H."/>
            <person name="Subramanian V."/>
            <person name="Lavin J.L."/>
            <person name="Oguiza J.A."/>
            <person name="Perez G."/>
            <person name="Pisabarro A.G."/>
            <person name="Ramirez L."/>
            <person name="Santoyo F."/>
            <person name="Master E."/>
            <person name="Coutinho P.M."/>
            <person name="Henrissat B."/>
            <person name="Lombard V."/>
            <person name="Magnuson J.K."/>
            <person name="Kuees U."/>
            <person name="Hori C."/>
            <person name="Igarashi K."/>
            <person name="Samejima M."/>
            <person name="Held B.W."/>
            <person name="Barry K.W."/>
            <person name="LaButti K.M."/>
            <person name="Lapidus A."/>
            <person name="Lindquist E.A."/>
            <person name="Lucas S.M."/>
            <person name="Riley R."/>
            <person name="Salamov A.A."/>
            <person name="Hoffmeister D."/>
            <person name="Schwenk D."/>
            <person name="Hadar Y."/>
            <person name="Yarden O."/>
            <person name="de Vries R.P."/>
            <person name="Wiebenga A."/>
            <person name="Stenlid J."/>
            <person name="Eastwood D."/>
            <person name="Grigoriev I.V."/>
            <person name="Berka R.M."/>
            <person name="Blanchette R.A."/>
            <person name="Kersten P."/>
            <person name="Martinez A.T."/>
            <person name="Vicuna R."/>
            <person name="Cullen D."/>
        </authorList>
    </citation>
    <scope>NUCLEOTIDE SEQUENCE [LARGE SCALE GENOMIC DNA]</scope>
    <source>
        <strain evidence="1">B</strain>
    </source>
</reference>
<gene>
    <name evidence="1" type="ORF">CERSUDRAFT_110698</name>
</gene>
<evidence type="ECO:0000313" key="1">
    <source>
        <dbReference type="EMBL" id="EMD42162.1"/>
    </source>
</evidence>
<accession>M2RUM4</accession>
<dbReference type="InterPro" id="IPR053037">
    <property type="entry name" value="Pericyclase_pydY-like"/>
</dbReference>
<dbReference type="HOGENOM" id="CLU_088979_2_0_1"/>
<dbReference type="PANTHER" id="PTHR38115">
    <property type="entry name" value="LIPOCALIN-LIKE DOMAIN-CONTAINING PROTEIN"/>
    <property type="match status" value="1"/>
</dbReference>
<name>M2RUM4_CERS8</name>
<protein>
    <submittedName>
        <fullName evidence="1">Uncharacterized protein</fullName>
    </submittedName>
</protein>
<dbReference type="EMBL" id="KB445791">
    <property type="protein sequence ID" value="EMD42162.1"/>
    <property type="molecule type" value="Genomic_DNA"/>
</dbReference>
<dbReference type="AlphaFoldDB" id="M2RUM4"/>